<evidence type="ECO:0000313" key="1">
    <source>
        <dbReference type="EMBL" id="ANB17138.1"/>
    </source>
</evidence>
<proteinExistence type="predicted"/>
<dbReference type="EMBL" id="CP015249">
    <property type="protein sequence ID" value="ANB17138.1"/>
    <property type="molecule type" value="Genomic_DNA"/>
</dbReference>
<protein>
    <recommendedName>
        <fullName evidence="3">DUF3052 domain containing protein</fullName>
    </recommendedName>
</protein>
<accession>A0A160DS89</accession>
<organism evidence="1 2">
    <name type="scientific">Dokdonella koreensis DS-123</name>
    <dbReference type="NCBI Taxonomy" id="1300342"/>
    <lineage>
        <taxon>Bacteria</taxon>
        <taxon>Pseudomonadati</taxon>
        <taxon>Pseudomonadota</taxon>
        <taxon>Gammaproteobacteria</taxon>
        <taxon>Lysobacterales</taxon>
        <taxon>Rhodanobacteraceae</taxon>
        <taxon>Dokdonella</taxon>
    </lineage>
</organism>
<dbReference type="RefSeq" id="WP_067645106.1">
    <property type="nucleotide sequence ID" value="NZ_CP015249.1"/>
</dbReference>
<reference evidence="1 2" key="1">
    <citation type="submission" date="2016-04" db="EMBL/GenBank/DDBJ databases">
        <title>Complete genome sequence of Dokdonella koreensis DS-123T.</title>
        <authorList>
            <person name="Kim J.F."/>
            <person name="Lee H."/>
            <person name="Kwak M.-J."/>
        </authorList>
    </citation>
    <scope>NUCLEOTIDE SEQUENCE [LARGE SCALE GENOMIC DNA]</scope>
    <source>
        <strain evidence="1 2">DS-123</strain>
    </source>
</reference>
<gene>
    <name evidence="1" type="ORF">I596_1108</name>
</gene>
<name>A0A160DS89_9GAMM</name>
<evidence type="ECO:0000313" key="2">
    <source>
        <dbReference type="Proteomes" id="UP000076830"/>
    </source>
</evidence>
<dbReference type="KEGG" id="dko:I596_1108"/>
<dbReference type="STRING" id="1300342.I596_1108"/>
<evidence type="ECO:0008006" key="3">
    <source>
        <dbReference type="Google" id="ProtNLM"/>
    </source>
</evidence>
<sequence length="141" mass="14820">MSGPPTAGYSGKPLWQKLGLAPGLRVHLRGFPPAGYPALTGLAAADLNLVGPRAAFDLAHVFATRAAALAQALAALDPRLPPAGTLWVSWPKRSAGTDTDITEDTIRTLALPLGLVDVKVCAVDALWSGLKLVRRKALRPR</sequence>
<dbReference type="AlphaFoldDB" id="A0A160DS89"/>
<dbReference type="Proteomes" id="UP000076830">
    <property type="component" value="Chromosome"/>
</dbReference>
<keyword evidence="2" id="KW-1185">Reference proteome</keyword>
<dbReference type="OrthoDB" id="9800461at2"/>